<dbReference type="GO" id="GO:0022857">
    <property type="term" value="F:transmembrane transporter activity"/>
    <property type="evidence" value="ECO:0007669"/>
    <property type="project" value="InterPro"/>
</dbReference>
<feature type="transmembrane region" description="Helical" evidence="7">
    <location>
        <begin position="204"/>
        <end position="228"/>
    </location>
</feature>
<feature type="transmembrane region" description="Helical" evidence="7">
    <location>
        <begin position="416"/>
        <end position="437"/>
    </location>
</feature>
<dbReference type="InterPro" id="IPR036259">
    <property type="entry name" value="MFS_trans_sf"/>
</dbReference>
<evidence type="ECO:0000256" key="3">
    <source>
        <dbReference type="ARBA" id="ARBA00022692"/>
    </source>
</evidence>
<dbReference type="EMBL" id="MU167453">
    <property type="protein sequence ID" value="KAG0140322.1"/>
    <property type="molecule type" value="Genomic_DNA"/>
</dbReference>
<evidence type="ECO:0000256" key="2">
    <source>
        <dbReference type="ARBA" id="ARBA00022448"/>
    </source>
</evidence>
<evidence type="ECO:0000259" key="8">
    <source>
        <dbReference type="PROSITE" id="PS50850"/>
    </source>
</evidence>
<keyword evidence="2" id="KW-0813">Transport</keyword>
<keyword evidence="4 7" id="KW-1133">Transmembrane helix</keyword>
<feature type="transmembrane region" description="Helical" evidence="7">
    <location>
        <begin position="533"/>
        <end position="554"/>
    </location>
</feature>
<organism evidence="9 10">
    <name type="scientific">Cronartium quercuum f. sp. fusiforme G11</name>
    <dbReference type="NCBI Taxonomy" id="708437"/>
    <lineage>
        <taxon>Eukaryota</taxon>
        <taxon>Fungi</taxon>
        <taxon>Dikarya</taxon>
        <taxon>Basidiomycota</taxon>
        <taxon>Pucciniomycotina</taxon>
        <taxon>Pucciniomycetes</taxon>
        <taxon>Pucciniales</taxon>
        <taxon>Coleosporiaceae</taxon>
        <taxon>Cronartium</taxon>
    </lineage>
</organism>
<dbReference type="InterPro" id="IPR020846">
    <property type="entry name" value="MFS_dom"/>
</dbReference>
<gene>
    <name evidence="9" type="ORF">CROQUDRAFT_53447</name>
</gene>
<evidence type="ECO:0000256" key="4">
    <source>
        <dbReference type="ARBA" id="ARBA00022989"/>
    </source>
</evidence>
<feature type="transmembrane region" description="Helical" evidence="7">
    <location>
        <begin position="504"/>
        <end position="527"/>
    </location>
</feature>
<dbReference type="Proteomes" id="UP000886653">
    <property type="component" value="Unassembled WGS sequence"/>
</dbReference>
<dbReference type="PROSITE" id="PS50850">
    <property type="entry name" value="MFS"/>
    <property type="match status" value="1"/>
</dbReference>
<dbReference type="Pfam" id="PF00083">
    <property type="entry name" value="Sugar_tr"/>
    <property type="match status" value="1"/>
</dbReference>
<protein>
    <recommendedName>
        <fullName evidence="8">Major facilitator superfamily (MFS) profile domain-containing protein</fullName>
    </recommendedName>
</protein>
<evidence type="ECO:0000313" key="10">
    <source>
        <dbReference type="Proteomes" id="UP000886653"/>
    </source>
</evidence>
<keyword evidence="5 7" id="KW-0472">Membrane</keyword>
<accession>A0A9P6N7C6</accession>
<dbReference type="SUPFAM" id="SSF103473">
    <property type="entry name" value="MFS general substrate transporter"/>
    <property type="match status" value="1"/>
</dbReference>
<feature type="transmembrane region" description="Helical" evidence="7">
    <location>
        <begin position="377"/>
        <end position="396"/>
    </location>
</feature>
<feature type="compositionally biased region" description="Low complexity" evidence="6">
    <location>
        <begin position="1"/>
        <end position="16"/>
    </location>
</feature>
<comment type="subcellular location">
    <subcellularLocation>
        <location evidence="1">Membrane</location>
        <topology evidence="1">Multi-pass membrane protein</topology>
    </subcellularLocation>
</comment>
<dbReference type="PANTHER" id="PTHR23511:SF5">
    <property type="entry name" value="MAJOR FACILITATOR-TYPE TRANSPORTER HXNZ-RELATED"/>
    <property type="match status" value="1"/>
</dbReference>
<feature type="transmembrane region" description="Helical" evidence="7">
    <location>
        <begin position="157"/>
        <end position="183"/>
    </location>
</feature>
<feature type="region of interest" description="Disordered" evidence="6">
    <location>
        <begin position="1"/>
        <end position="27"/>
    </location>
</feature>
<evidence type="ECO:0000256" key="5">
    <source>
        <dbReference type="ARBA" id="ARBA00023136"/>
    </source>
</evidence>
<dbReference type="CDD" id="cd17316">
    <property type="entry name" value="MFS_SV2_like"/>
    <property type="match status" value="1"/>
</dbReference>
<sequence>MYLPSTSSPNLHSSTSVGTQRSTSPPCYLSHRSIPKELKPRLPPAHESTPLLKSHISPIDQKMSPLDHTLERVGMGTYQWKLLVLCGFGWMSDNMWLQSVAVILPRVQIHFRVSDRWIGLLSTSIFTGMMIGAWTWGNFSDSYGRRHPFNGTLLMTAVFGLLAGFAPSFEILSFLLFCLGIGVGGSMPTDGTLFLENIPKTRHYLLTALSFFFSIGAVIASVLGLVFLPGASCREPAATDTLFCNPEIENRGWRHMSIALGVFTFILFGCRVVLFRIQESPKYLMAAGRAAEAIIVLETISEHNGDKIYLSTADVEDDEEDFNDVMQSHRQRRAGYATLSQPAKSTNAVWEAIKSGLDDLAGRVEYLFTPHWKLTTTLVWTIWTTVAFGYTCFNVFLPKYLEKRIGGASSGLEETLRAYVIYTVAGCPGSIIGAWLIETRLGRKYSMVLSTFLTAVGTLVFITVQTERQVVLSSMLISSASTLMYAVIYGYTPEVFPPSIRGTACGIASALSRLAGIFAPLVAGVLMVSSIYLPMYLSVGMFLVSGLCMTLLPVETRQARNPSTDQEI</sequence>
<dbReference type="Gene3D" id="1.20.1250.20">
    <property type="entry name" value="MFS general substrate transporter like domains"/>
    <property type="match status" value="1"/>
</dbReference>
<feature type="domain" description="Major facilitator superfamily (MFS) profile" evidence="8">
    <location>
        <begin position="82"/>
        <end position="557"/>
    </location>
</feature>
<name>A0A9P6N7C6_9BASI</name>
<keyword evidence="10" id="KW-1185">Reference proteome</keyword>
<feature type="transmembrane region" description="Helical" evidence="7">
    <location>
        <begin position="256"/>
        <end position="275"/>
    </location>
</feature>
<evidence type="ECO:0000256" key="6">
    <source>
        <dbReference type="SAM" id="MobiDB-lite"/>
    </source>
</evidence>
<reference evidence="9" key="1">
    <citation type="submission" date="2013-11" db="EMBL/GenBank/DDBJ databases">
        <title>Genome sequence of the fusiform rust pathogen reveals effectors for host alternation and coevolution with pine.</title>
        <authorList>
            <consortium name="DOE Joint Genome Institute"/>
            <person name="Smith K."/>
            <person name="Pendleton A."/>
            <person name="Kubisiak T."/>
            <person name="Anderson C."/>
            <person name="Salamov A."/>
            <person name="Aerts A."/>
            <person name="Riley R."/>
            <person name="Clum A."/>
            <person name="Lindquist E."/>
            <person name="Ence D."/>
            <person name="Campbell M."/>
            <person name="Kronenberg Z."/>
            <person name="Feau N."/>
            <person name="Dhillon B."/>
            <person name="Hamelin R."/>
            <person name="Burleigh J."/>
            <person name="Smith J."/>
            <person name="Yandell M."/>
            <person name="Nelson C."/>
            <person name="Grigoriev I."/>
            <person name="Davis J."/>
        </authorList>
    </citation>
    <scope>NUCLEOTIDE SEQUENCE</scope>
    <source>
        <strain evidence="9">G11</strain>
    </source>
</reference>
<dbReference type="PANTHER" id="PTHR23511">
    <property type="entry name" value="SYNAPTIC VESICLE GLYCOPROTEIN 2"/>
    <property type="match status" value="1"/>
</dbReference>
<feature type="transmembrane region" description="Helical" evidence="7">
    <location>
        <begin position="117"/>
        <end position="137"/>
    </location>
</feature>
<keyword evidence="3 7" id="KW-0812">Transmembrane</keyword>
<evidence type="ECO:0000313" key="9">
    <source>
        <dbReference type="EMBL" id="KAG0140322.1"/>
    </source>
</evidence>
<evidence type="ECO:0000256" key="7">
    <source>
        <dbReference type="SAM" id="Phobius"/>
    </source>
</evidence>
<dbReference type="GO" id="GO:0016020">
    <property type="term" value="C:membrane"/>
    <property type="evidence" value="ECO:0007669"/>
    <property type="project" value="UniProtKB-SubCell"/>
</dbReference>
<proteinExistence type="predicted"/>
<evidence type="ECO:0000256" key="1">
    <source>
        <dbReference type="ARBA" id="ARBA00004141"/>
    </source>
</evidence>
<comment type="caution">
    <text evidence="9">The sequence shown here is derived from an EMBL/GenBank/DDBJ whole genome shotgun (WGS) entry which is preliminary data.</text>
</comment>
<dbReference type="AlphaFoldDB" id="A0A9P6N7C6"/>
<dbReference type="InterPro" id="IPR005828">
    <property type="entry name" value="MFS_sugar_transport-like"/>
</dbReference>
<feature type="transmembrane region" description="Helical" evidence="7">
    <location>
        <begin position="470"/>
        <end position="492"/>
    </location>
</feature>
<dbReference type="OrthoDB" id="4139357at2759"/>
<feature type="transmembrane region" description="Helical" evidence="7">
    <location>
        <begin position="444"/>
        <end position="464"/>
    </location>
</feature>